<evidence type="ECO:0000256" key="1">
    <source>
        <dbReference type="ARBA" id="ARBA00023125"/>
    </source>
</evidence>
<dbReference type="PRINTS" id="PR00778">
    <property type="entry name" value="HTHARSR"/>
</dbReference>
<dbReference type="InterPro" id="IPR011991">
    <property type="entry name" value="ArsR-like_HTH"/>
</dbReference>
<dbReference type="EMBL" id="CP021920">
    <property type="protein sequence ID" value="ASB88267.1"/>
    <property type="molecule type" value="Genomic_DNA"/>
</dbReference>
<name>A0ABM6LG42_9BACI</name>
<protein>
    <recommendedName>
        <fullName evidence="2">HTH arsR-type domain-containing protein</fullName>
    </recommendedName>
</protein>
<dbReference type="CDD" id="cd00090">
    <property type="entry name" value="HTH_ARSR"/>
    <property type="match status" value="1"/>
</dbReference>
<reference evidence="3 4" key="1">
    <citation type="submission" date="2017-06" db="EMBL/GenBank/DDBJ databases">
        <title>Genome sequence of Bacillus sonorensis strain SRCM101395.</title>
        <authorList>
            <person name="Cho S.H."/>
        </authorList>
    </citation>
    <scope>NUCLEOTIDE SEQUENCE [LARGE SCALE GENOMIC DNA]</scope>
    <source>
        <strain evidence="3 4">SRCM101395</strain>
    </source>
</reference>
<dbReference type="SUPFAM" id="SSF46785">
    <property type="entry name" value="Winged helix' DNA-binding domain"/>
    <property type="match status" value="1"/>
</dbReference>
<evidence type="ECO:0000259" key="2">
    <source>
        <dbReference type="SMART" id="SM00418"/>
    </source>
</evidence>
<evidence type="ECO:0000313" key="3">
    <source>
        <dbReference type="EMBL" id="ASB88267.1"/>
    </source>
</evidence>
<dbReference type="InterPro" id="IPR001845">
    <property type="entry name" value="HTH_ArsR_DNA-bd_dom"/>
</dbReference>
<keyword evidence="1" id="KW-0238">DNA-binding</keyword>
<gene>
    <name evidence="3" type="ORF">S101395_01758</name>
</gene>
<dbReference type="InterPro" id="IPR036390">
    <property type="entry name" value="WH_DNA-bd_sf"/>
</dbReference>
<dbReference type="Proteomes" id="UP000196877">
    <property type="component" value="Chromosome"/>
</dbReference>
<evidence type="ECO:0000313" key="4">
    <source>
        <dbReference type="Proteomes" id="UP000196877"/>
    </source>
</evidence>
<dbReference type="SMART" id="SM00418">
    <property type="entry name" value="HTH_ARSR"/>
    <property type="match status" value="1"/>
</dbReference>
<dbReference type="Gene3D" id="1.10.10.10">
    <property type="entry name" value="Winged helix-like DNA-binding domain superfamily/Winged helix DNA-binding domain"/>
    <property type="match status" value="1"/>
</dbReference>
<feature type="domain" description="HTH arsR-type" evidence="2">
    <location>
        <begin position="34"/>
        <end position="107"/>
    </location>
</feature>
<dbReference type="InterPro" id="IPR036388">
    <property type="entry name" value="WH-like_DNA-bd_sf"/>
</dbReference>
<dbReference type="Pfam" id="PF01022">
    <property type="entry name" value="HTH_5"/>
    <property type="match status" value="1"/>
</dbReference>
<proteinExistence type="predicted"/>
<accession>A0ABM6LG42</accession>
<sequence>MHIHMKSLFNNFTVFNTQKNQGEGILNGKNKKRDIYVAIADPTRRKLLRLLAEVEVLSLKELIVHFDKGCTAVSKHLAILKDAGLIIRRKVRQGNWILAECCTIERN</sequence>
<organism evidence="3 4">
    <name type="scientific">Bacillus sonorensis</name>
    <dbReference type="NCBI Taxonomy" id="119858"/>
    <lineage>
        <taxon>Bacteria</taxon>
        <taxon>Bacillati</taxon>
        <taxon>Bacillota</taxon>
        <taxon>Bacilli</taxon>
        <taxon>Bacillales</taxon>
        <taxon>Bacillaceae</taxon>
        <taxon>Bacillus</taxon>
    </lineage>
</organism>
<keyword evidence="4" id="KW-1185">Reference proteome</keyword>